<dbReference type="Gene3D" id="2.60.130.10">
    <property type="entry name" value="Aromatic compound dioxygenase"/>
    <property type="match status" value="1"/>
</dbReference>
<evidence type="ECO:0000259" key="9">
    <source>
        <dbReference type="Pfam" id="PF04444"/>
    </source>
</evidence>
<feature type="domain" description="Intradiol ring-cleavage dioxygenases" evidence="8">
    <location>
        <begin position="106"/>
        <end position="283"/>
    </location>
</feature>
<keyword evidence="6" id="KW-0408">Iron</keyword>
<feature type="domain" description="Catechol dioxygenase N-terminal" evidence="9">
    <location>
        <begin position="36"/>
        <end position="102"/>
    </location>
</feature>
<evidence type="ECO:0000256" key="2">
    <source>
        <dbReference type="ARBA" id="ARBA00007825"/>
    </source>
</evidence>
<dbReference type="PANTHER" id="PTHR33711">
    <property type="entry name" value="DIOXYGENASE, PUTATIVE (AFU_ORTHOLOGUE AFUA_2G02910)-RELATED"/>
    <property type="match status" value="1"/>
</dbReference>
<gene>
    <name evidence="10" type="primary">catA_1</name>
    <name evidence="10" type="ORF">AHIS1636_16910</name>
</gene>
<sequence length="284" mass="31298">MKEMTQETEATAAASGQRATERFREQKASAAGTDKERVNRLASRVVKAINDTVLEEKVTYDEYNAFKAWLIKVGEDGEWPLFLDVWVEHSVEQVANEDRHGSKGTIEGPYYVPDAPEQQSPATLPMREDEPGTPLLFQGRVTNLEDQPLAGAKVEIWHADDLGFYSQYAPGLPEWNLRGTVIADADGNFAINTIQPAPYQIPTDGACGQLIAAAGWHAWRPAHLHLKVSAPGHQLITTQLYFQGDPHVGDDIASAVKPELILDPAPRADGNGREVTYDFVLDPE</sequence>
<keyword evidence="5" id="KW-0560">Oxidoreductase</keyword>
<reference evidence="10 11" key="1">
    <citation type="journal article" date="2023" name="Int. J. Syst. Evol. Microbiol.">
        <title>Arthrobacter mangrovi sp. nov., an actinobacterium isolated from the rhizosphere of a mangrove.</title>
        <authorList>
            <person name="Hamada M."/>
            <person name="Saitou S."/>
            <person name="Enomoto N."/>
            <person name="Nanri K."/>
            <person name="Hidaka K."/>
            <person name="Miura T."/>
            <person name="Tamura T."/>
        </authorList>
    </citation>
    <scope>NUCLEOTIDE SEQUENCE [LARGE SCALE GENOMIC DNA]</scope>
    <source>
        <strain evidence="10 11">NBRC 112813</strain>
    </source>
</reference>
<evidence type="ECO:0000256" key="7">
    <source>
        <dbReference type="SAM" id="MobiDB-lite"/>
    </source>
</evidence>
<evidence type="ECO:0000256" key="5">
    <source>
        <dbReference type="ARBA" id="ARBA00023002"/>
    </source>
</evidence>
<name>A0ABQ5MTE3_9MICC</name>
<feature type="region of interest" description="Disordered" evidence="7">
    <location>
        <begin position="97"/>
        <end position="132"/>
    </location>
</feature>
<feature type="region of interest" description="Disordered" evidence="7">
    <location>
        <begin position="1"/>
        <end position="36"/>
    </location>
</feature>
<keyword evidence="3" id="KW-0479">Metal-binding</keyword>
<dbReference type="InterPro" id="IPR000627">
    <property type="entry name" value="Intradiol_dOase_C"/>
</dbReference>
<evidence type="ECO:0000313" key="10">
    <source>
        <dbReference type="EMBL" id="GLB67252.1"/>
    </source>
</evidence>
<keyword evidence="4" id="KW-0223">Dioxygenase</keyword>
<evidence type="ECO:0000259" key="8">
    <source>
        <dbReference type="Pfam" id="PF00775"/>
    </source>
</evidence>
<evidence type="ECO:0000256" key="1">
    <source>
        <dbReference type="ARBA" id="ARBA00001965"/>
    </source>
</evidence>
<organism evidence="10 11">
    <name type="scientific">Arthrobacter mangrovi</name>
    <dbReference type="NCBI Taxonomy" id="2966350"/>
    <lineage>
        <taxon>Bacteria</taxon>
        <taxon>Bacillati</taxon>
        <taxon>Actinomycetota</taxon>
        <taxon>Actinomycetes</taxon>
        <taxon>Micrococcales</taxon>
        <taxon>Micrococcaceae</taxon>
        <taxon>Arthrobacter</taxon>
    </lineage>
</organism>
<dbReference type="Pfam" id="PF04444">
    <property type="entry name" value="Dioxygenase_N"/>
    <property type="match status" value="1"/>
</dbReference>
<feature type="compositionally biased region" description="Basic and acidic residues" evidence="7">
    <location>
        <begin position="19"/>
        <end position="36"/>
    </location>
</feature>
<dbReference type="Pfam" id="PF00775">
    <property type="entry name" value="Dioxygenase_C"/>
    <property type="match status" value="1"/>
</dbReference>
<evidence type="ECO:0000256" key="6">
    <source>
        <dbReference type="ARBA" id="ARBA00023004"/>
    </source>
</evidence>
<dbReference type="PANTHER" id="PTHR33711:SF7">
    <property type="entry name" value="INTRADIOL RING-CLEAVAGE DIOXYGENASES DOMAIN-CONTAINING PROTEIN-RELATED"/>
    <property type="match status" value="1"/>
</dbReference>
<dbReference type="InterPro" id="IPR043029">
    <property type="entry name" value="1_2-CTD_multi_dom"/>
</dbReference>
<evidence type="ECO:0000313" key="11">
    <source>
        <dbReference type="Proteomes" id="UP001209654"/>
    </source>
</evidence>
<comment type="cofactor">
    <cofactor evidence="1">
        <name>Fe(3+)</name>
        <dbReference type="ChEBI" id="CHEBI:29034"/>
    </cofactor>
</comment>
<dbReference type="NCBIfam" id="TIGR02438">
    <property type="entry name" value="catachol_actin"/>
    <property type="match status" value="1"/>
</dbReference>
<dbReference type="SUPFAM" id="SSF49482">
    <property type="entry name" value="Aromatic compound dioxygenase"/>
    <property type="match status" value="1"/>
</dbReference>
<keyword evidence="11" id="KW-1185">Reference proteome</keyword>
<dbReference type="InterPro" id="IPR050770">
    <property type="entry name" value="Intradiol_RC_Dioxygenase"/>
</dbReference>
<dbReference type="Proteomes" id="UP001209654">
    <property type="component" value="Unassembled WGS sequence"/>
</dbReference>
<dbReference type="InterPro" id="IPR015889">
    <property type="entry name" value="Intradiol_dOase_core"/>
</dbReference>
<accession>A0ABQ5MTE3</accession>
<comment type="caution">
    <text evidence="10">The sequence shown here is derived from an EMBL/GenBank/DDBJ whole genome shotgun (WGS) entry which is preliminary data.</text>
</comment>
<dbReference type="Gene3D" id="6.10.10.40">
    <property type="entry name" value="Catechol 1,2-dioxygenase multimerisation domain-like"/>
    <property type="match status" value="1"/>
</dbReference>
<comment type="similarity">
    <text evidence="2">Belongs to the intradiol ring-cleavage dioxygenase family.</text>
</comment>
<proteinExistence type="inferred from homology"/>
<evidence type="ECO:0000256" key="4">
    <source>
        <dbReference type="ARBA" id="ARBA00022964"/>
    </source>
</evidence>
<dbReference type="EMBL" id="BRVS01000006">
    <property type="protein sequence ID" value="GLB67252.1"/>
    <property type="molecule type" value="Genomic_DNA"/>
</dbReference>
<protein>
    <submittedName>
        <fullName evidence="10">Catechol 1,2-dioxygenase</fullName>
    </submittedName>
</protein>
<evidence type="ECO:0000256" key="3">
    <source>
        <dbReference type="ARBA" id="ARBA00022723"/>
    </source>
</evidence>
<dbReference type="InterPro" id="IPR007535">
    <property type="entry name" value="Catechol_dOase_N"/>
</dbReference>
<dbReference type="InterPro" id="IPR012800">
    <property type="entry name" value="Cchol_dOase_actb"/>
</dbReference>